<evidence type="ECO:0000313" key="2">
    <source>
        <dbReference type="EMBL" id="PXV69014.1"/>
    </source>
</evidence>
<organism evidence="2 3">
    <name type="scientific">Dysgonomonas alginatilytica</name>
    <dbReference type="NCBI Taxonomy" id="1605892"/>
    <lineage>
        <taxon>Bacteria</taxon>
        <taxon>Pseudomonadati</taxon>
        <taxon>Bacteroidota</taxon>
        <taxon>Bacteroidia</taxon>
        <taxon>Bacteroidales</taxon>
        <taxon>Dysgonomonadaceae</taxon>
        <taxon>Dysgonomonas</taxon>
    </lineage>
</organism>
<accession>A0A2V3PW40</accession>
<keyword evidence="3" id="KW-1185">Reference proteome</keyword>
<evidence type="ECO:0008006" key="4">
    <source>
        <dbReference type="Google" id="ProtNLM"/>
    </source>
</evidence>
<dbReference type="EMBL" id="QICL01000001">
    <property type="protein sequence ID" value="PXV69014.1"/>
    <property type="molecule type" value="Genomic_DNA"/>
</dbReference>
<keyword evidence="1" id="KW-0732">Signal</keyword>
<dbReference type="Proteomes" id="UP000247973">
    <property type="component" value="Unassembled WGS sequence"/>
</dbReference>
<dbReference type="AlphaFoldDB" id="A0A2V3PW40"/>
<sequence>MKIKTVLIAISVIGFLSFLFTSCSQEGEMGVGETVGENTPDGNAPSKVIVDSIPFSKDNTITNSNFPNKQ</sequence>
<comment type="caution">
    <text evidence="2">The sequence shown here is derived from an EMBL/GenBank/DDBJ whole genome shotgun (WGS) entry which is preliminary data.</text>
</comment>
<proteinExistence type="predicted"/>
<gene>
    <name evidence="2" type="ORF">CLV62_101281</name>
</gene>
<reference evidence="2 3" key="1">
    <citation type="submission" date="2018-03" db="EMBL/GenBank/DDBJ databases">
        <title>Genomic Encyclopedia of Archaeal and Bacterial Type Strains, Phase II (KMG-II): from individual species to whole genera.</title>
        <authorList>
            <person name="Goeker M."/>
        </authorList>
    </citation>
    <scope>NUCLEOTIDE SEQUENCE [LARGE SCALE GENOMIC DNA]</scope>
    <source>
        <strain evidence="2 3">DSM 100214</strain>
    </source>
</reference>
<protein>
    <recommendedName>
        <fullName evidence="4">Lipoprotein</fullName>
    </recommendedName>
</protein>
<feature type="chain" id="PRO_5016123137" description="Lipoprotein" evidence="1">
    <location>
        <begin position="27"/>
        <end position="70"/>
    </location>
</feature>
<name>A0A2V3PW40_9BACT</name>
<feature type="signal peptide" evidence="1">
    <location>
        <begin position="1"/>
        <end position="26"/>
    </location>
</feature>
<evidence type="ECO:0000313" key="3">
    <source>
        <dbReference type="Proteomes" id="UP000247973"/>
    </source>
</evidence>
<dbReference type="PROSITE" id="PS51257">
    <property type="entry name" value="PROKAR_LIPOPROTEIN"/>
    <property type="match status" value="1"/>
</dbReference>
<dbReference type="RefSeq" id="WP_110308981.1">
    <property type="nucleotide sequence ID" value="NZ_QICL01000001.1"/>
</dbReference>
<evidence type="ECO:0000256" key="1">
    <source>
        <dbReference type="SAM" id="SignalP"/>
    </source>
</evidence>